<organism evidence="6 7">
    <name type="scientific">Xenopus tropicalis</name>
    <name type="common">Western clawed frog</name>
    <name type="synonym">Silurana tropicalis</name>
    <dbReference type="NCBI Taxonomy" id="8364"/>
    <lineage>
        <taxon>Eukaryota</taxon>
        <taxon>Metazoa</taxon>
        <taxon>Chordata</taxon>
        <taxon>Craniata</taxon>
        <taxon>Vertebrata</taxon>
        <taxon>Euteleostomi</taxon>
        <taxon>Amphibia</taxon>
        <taxon>Batrachia</taxon>
        <taxon>Anura</taxon>
        <taxon>Pipoidea</taxon>
        <taxon>Pipidae</taxon>
        <taxon>Xenopodinae</taxon>
        <taxon>Xenopus</taxon>
        <taxon>Silurana</taxon>
    </lineage>
</organism>
<dbReference type="RefSeq" id="XP_031747516.1">
    <property type="nucleotide sequence ID" value="XM_031891656.1"/>
</dbReference>
<evidence type="ECO:0000256" key="3">
    <source>
        <dbReference type="ARBA" id="ARBA00023136"/>
    </source>
</evidence>
<protein>
    <submittedName>
        <fullName evidence="7">SLAM family member 5-like</fullName>
    </submittedName>
</protein>
<keyword evidence="6" id="KW-1185">Reference proteome</keyword>
<gene>
    <name evidence="7 8" type="primary">LOC101731004</name>
</gene>
<dbReference type="KEGG" id="xtr:101731004"/>
<proteinExistence type="predicted"/>
<dbReference type="Proteomes" id="UP000008143">
    <property type="component" value="Chromosome 8"/>
</dbReference>
<dbReference type="InterPro" id="IPR015631">
    <property type="entry name" value="CD2/SLAM_rcpt"/>
</dbReference>
<keyword evidence="2 5" id="KW-0732">Signal</keyword>
<dbReference type="PANTHER" id="PTHR12080:SF18">
    <property type="entry name" value="SLAM FAMILY MEMBER 9"/>
    <property type="match status" value="1"/>
</dbReference>
<evidence type="ECO:0000256" key="4">
    <source>
        <dbReference type="ARBA" id="ARBA00023180"/>
    </source>
</evidence>
<accession>A0A8J1ISQ2</accession>
<keyword evidence="4" id="KW-0325">Glycoprotein</keyword>
<dbReference type="SUPFAM" id="SSF48726">
    <property type="entry name" value="Immunoglobulin"/>
    <property type="match status" value="1"/>
</dbReference>
<evidence type="ECO:0000313" key="6">
    <source>
        <dbReference type="Proteomes" id="UP000008143"/>
    </source>
</evidence>
<evidence type="ECO:0000256" key="1">
    <source>
        <dbReference type="ARBA" id="ARBA00004370"/>
    </source>
</evidence>
<dbReference type="Gene3D" id="2.60.40.10">
    <property type="entry name" value="Immunoglobulins"/>
    <property type="match status" value="1"/>
</dbReference>
<evidence type="ECO:0000313" key="8">
    <source>
        <dbReference type="Xenbase" id="XB-GENE-29085011"/>
    </source>
</evidence>
<dbReference type="InterPro" id="IPR036179">
    <property type="entry name" value="Ig-like_dom_sf"/>
</dbReference>
<evidence type="ECO:0000256" key="5">
    <source>
        <dbReference type="SAM" id="SignalP"/>
    </source>
</evidence>
<reference evidence="7" key="1">
    <citation type="submission" date="2025-08" db="UniProtKB">
        <authorList>
            <consortium name="RefSeq"/>
        </authorList>
    </citation>
    <scope>IDENTIFICATION</scope>
    <source>
        <strain evidence="7">Nigerian</strain>
        <tissue evidence="7">Liver and blood</tissue>
    </source>
</reference>
<name>A0A8J1ISQ2_XENTR</name>
<dbReference type="AlphaFoldDB" id="A0A8J1ISQ2"/>
<evidence type="ECO:0000313" key="7">
    <source>
        <dbReference type="RefSeq" id="XP_031747516.1"/>
    </source>
</evidence>
<sequence>MTAFIFFLVPLWAAILSMELHRLSGTKGDSILFPVQVPNHTEVFSVLWTHNDKILAVAKQQQLEVKNMRFNGRLQAMGPGYSLILTHLETDDSGKYTAQIFTDSEPGATRISFILQVDDKSTAGRSSCTLIFTLFITTGGLCFNAFAATGA</sequence>
<feature type="signal peptide" evidence="5">
    <location>
        <begin position="1"/>
        <end position="25"/>
    </location>
</feature>
<dbReference type="InterPro" id="IPR013783">
    <property type="entry name" value="Ig-like_fold"/>
</dbReference>
<dbReference type="AGR" id="Xenbase:XB-GENE-29085011"/>
<dbReference type="Xenbase" id="XB-GENE-29085011">
    <property type="gene designation" value="LOC101731004"/>
</dbReference>
<dbReference type="OrthoDB" id="9427418at2759"/>
<dbReference type="GO" id="GO:0016020">
    <property type="term" value="C:membrane"/>
    <property type="evidence" value="ECO:0007669"/>
    <property type="project" value="UniProtKB-SubCell"/>
</dbReference>
<dbReference type="GeneID" id="101731004"/>
<feature type="chain" id="PRO_5035270996" evidence="5">
    <location>
        <begin position="26"/>
        <end position="151"/>
    </location>
</feature>
<keyword evidence="3" id="KW-0472">Membrane</keyword>
<comment type="subcellular location">
    <subcellularLocation>
        <location evidence="1">Membrane</location>
    </subcellularLocation>
</comment>
<evidence type="ECO:0000256" key="2">
    <source>
        <dbReference type="ARBA" id="ARBA00022729"/>
    </source>
</evidence>
<dbReference type="PANTHER" id="PTHR12080">
    <property type="entry name" value="SIGNALING LYMPHOCYTIC ACTIVATION MOLECULE"/>
    <property type="match status" value="1"/>
</dbReference>